<dbReference type="EMBL" id="JAYKXP010000009">
    <property type="protein sequence ID" value="KAK7054304.1"/>
    <property type="molecule type" value="Genomic_DNA"/>
</dbReference>
<dbReference type="Gene3D" id="2.80.10.50">
    <property type="match status" value="1"/>
</dbReference>
<keyword evidence="2" id="KW-1185">Reference proteome</keyword>
<dbReference type="AlphaFoldDB" id="A0AAW0DPD6"/>
<proteinExistence type="predicted"/>
<evidence type="ECO:0000313" key="1">
    <source>
        <dbReference type="EMBL" id="KAK7054304.1"/>
    </source>
</evidence>
<accession>A0AAW0DPD6</accession>
<dbReference type="Proteomes" id="UP001383192">
    <property type="component" value="Unassembled WGS sequence"/>
</dbReference>
<reference evidence="1 2" key="1">
    <citation type="submission" date="2024-01" db="EMBL/GenBank/DDBJ databases">
        <title>A draft genome for a cacao thread blight-causing isolate of Paramarasmius palmivorus.</title>
        <authorList>
            <person name="Baruah I.K."/>
            <person name="Bukari Y."/>
            <person name="Amoako-Attah I."/>
            <person name="Meinhardt L.W."/>
            <person name="Bailey B.A."/>
            <person name="Cohen S.P."/>
        </authorList>
    </citation>
    <scope>NUCLEOTIDE SEQUENCE [LARGE SCALE GENOMIC DNA]</scope>
    <source>
        <strain evidence="1 2">GH-12</strain>
    </source>
</reference>
<organism evidence="1 2">
    <name type="scientific">Paramarasmius palmivorus</name>
    <dbReference type="NCBI Taxonomy" id="297713"/>
    <lineage>
        <taxon>Eukaryota</taxon>
        <taxon>Fungi</taxon>
        <taxon>Dikarya</taxon>
        <taxon>Basidiomycota</taxon>
        <taxon>Agaricomycotina</taxon>
        <taxon>Agaricomycetes</taxon>
        <taxon>Agaricomycetidae</taxon>
        <taxon>Agaricales</taxon>
        <taxon>Marasmiineae</taxon>
        <taxon>Marasmiaceae</taxon>
        <taxon>Paramarasmius</taxon>
    </lineage>
</organism>
<comment type="caution">
    <text evidence="1">The sequence shown here is derived from an EMBL/GenBank/DDBJ whole genome shotgun (WGS) entry which is preliminary data.</text>
</comment>
<evidence type="ECO:0008006" key="3">
    <source>
        <dbReference type="Google" id="ProtNLM"/>
    </source>
</evidence>
<dbReference type="SUPFAM" id="SSF50370">
    <property type="entry name" value="Ricin B-like lectins"/>
    <property type="match status" value="1"/>
</dbReference>
<dbReference type="InterPro" id="IPR035992">
    <property type="entry name" value="Ricin_B-like_lectins"/>
</dbReference>
<gene>
    <name evidence="1" type="ORF">VNI00_003497</name>
</gene>
<sequence>MPLPTQYYKVSNGGLFLALASETPNTPLSLQQDDGSSQMKWHTENQAGGAYYYLFSFYDGSTRKLGATVTTALAPDADVVGGTASKQWVITHAPGAASDIYSIVINGYAVTNNNGLVQLEAFDSTASSVPANQQWSFTKWQ</sequence>
<evidence type="ECO:0000313" key="2">
    <source>
        <dbReference type="Proteomes" id="UP001383192"/>
    </source>
</evidence>
<protein>
    <recommendedName>
        <fullName evidence="3">Ricin B lectin domain-containing protein</fullName>
    </recommendedName>
</protein>
<name>A0AAW0DPD6_9AGAR</name>